<dbReference type="InterPro" id="IPR029039">
    <property type="entry name" value="Flavoprotein-like_sf"/>
</dbReference>
<dbReference type="Gene3D" id="3.40.50.360">
    <property type="match status" value="1"/>
</dbReference>
<dbReference type="EMBL" id="JH930468">
    <property type="protein sequence ID" value="EKM61096.1"/>
    <property type="molecule type" value="Genomic_DNA"/>
</dbReference>
<dbReference type="RefSeq" id="XP_007390530.1">
    <property type="nucleotide sequence ID" value="XM_007390468.1"/>
</dbReference>
<dbReference type="GO" id="GO:0005829">
    <property type="term" value="C:cytosol"/>
    <property type="evidence" value="ECO:0007669"/>
    <property type="project" value="TreeGrafter"/>
</dbReference>
<dbReference type="FunCoup" id="K5VDN4">
    <property type="interactions" value="236"/>
</dbReference>
<evidence type="ECO:0000313" key="2">
    <source>
        <dbReference type="EMBL" id="EKM61096.1"/>
    </source>
</evidence>
<name>K5VDN4_PHACS</name>
<dbReference type="SUPFAM" id="SSF52218">
    <property type="entry name" value="Flavoproteins"/>
    <property type="match status" value="1"/>
</dbReference>
<dbReference type="InParanoid" id="K5VDN4"/>
<dbReference type="Proteomes" id="UP000008370">
    <property type="component" value="Unassembled WGS sequence"/>
</dbReference>
<dbReference type="AlphaFoldDB" id="K5VDN4"/>
<feature type="domain" description="NADPH-dependent FMN reductase-like" evidence="1">
    <location>
        <begin position="6"/>
        <end position="158"/>
    </location>
</feature>
<dbReference type="OrthoDB" id="68575at2759"/>
<reference evidence="2 3" key="1">
    <citation type="journal article" date="2012" name="BMC Genomics">
        <title>Comparative genomics of the white-rot fungi, Phanerochaete carnosa and P. chrysosporium, to elucidate the genetic basis of the distinct wood types they colonize.</title>
        <authorList>
            <person name="Suzuki H."/>
            <person name="MacDonald J."/>
            <person name="Syed K."/>
            <person name="Salamov A."/>
            <person name="Hori C."/>
            <person name="Aerts A."/>
            <person name="Henrissat B."/>
            <person name="Wiebenga A."/>
            <person name="vanKuyk P.A."/>
            <person name="Barry K."/>
            <person name="Lindquist E."/>
            <person name="LaButti K."/>
            <person name="Lapidus A."/>
            <person name="Lucas S."/>
            <person name="Coutinho P."/>
            <person name="Gong Y."/>
            <person name="Samejima M."/>
            <person name="Mahadevan R."/>
            <person name="Abou-Zaid M."/>
            <person name="de Vries R.P."/>
            <person name="Igarashi K."/>
            <person name="Yadav J.S."/>
            <person name="Grigoriev I.V."/>
            <person name="Master E.R."/>
        </authorList>
    </citation>
    <scope>NUCLEOTIDE SEQUENCE [LARGE SCALE GENOMIC DNA]</scope>
    <source>
        <strain evidence="2 3">HHB-10118-sp</strain>
    </source>
</reference>
<dbReference type="GeneID" id="18920447"/>
<keyword evidence="3" id="KW-1185">Reference proteome</keyword>
<organism evidence="2 3">
    <name type="scientific">Phanerochaete carnosa (strain HHB-10118-sp)</name>
    <name type="common">White-rot fungus</name>
    <name type="synonym">Peniophora carnosa</name>
    <dbReference type="NCBI Taxonomy" id="650164"/>
    <lineage>
        <taxon>Eukaryota</taxon>
        <taxon>Fungi</taxon>
        <taxon>Dikarya</taxon>
        <taxon>Basidiomycota</taxon>
        <taxon>Agaricomycotina</taxon>
        <taxon>Agaricomycetes</taxon>
        <taxon>Polyporales</taxon>
        <taxon>Phanerochaetaceae</taxon>
        <taxon>Phanerochaete</taxon>
    </lineage>
</organism>
<proteinExistence type="predicted"/>
<dbReference type="InterPro" id="IPR005025">
    <property type="entry name" value="FMN_Rdtase-like_dom"/>
</dbReference>
<dbReference type="Pfam" id="PF03358">
    <property type="entry name" value="FMN_red"/>
    <property type="match status" value="1"/>
</dbReference>
<accession>K5VDN4</accession>
<dbReference type="PANTHER" id="PTHR30543">
    <property type="entry name" value="CHROMATE REDUCTASE"/>
    <property type="match status" value="1"/>
</dbReference>
<dbReference type="PANTHER" id="PTHR30543:SF21">
    <property type="entry name" value="NAD(P)H-DEPENDENT FMN REDUCTASE LOT6"/>
    <property type="match status" value="1"/>
</dbReference>
<sequence>MQVATRLGLLIGSSRNGGNGHGLAAWLTQILDDRLNAPGSANVVEIVAVDPREPPHPFGPVVDGSKLPSQVPDPFAYASPAIREWSRFVTSCAGFAIVTPEYNGGYPGELKNALDHLYKEWAEKPVALVTYGGGGGASCQTQLQVVLNALKMRVVPDPVGIRLPRAYTGGSERVSSTGSFPDFLDPYVGAVQGTADRLREMLFEKPVNNQWYAPPRLIACLILTADMACSRRSVRTHTASHRTMATGNEALTVCCNEVANWNPCLTRGSGT</sequence>
<dbReference type="GO" id="GO:0010181">
    <property type="term" value="F:FMN binding"/>
    <property type="evidence" value="ECO:0007669"/>
    <property type="project" value="TreeGrafter"/>
</dbReference>
<dbReference type="InterPro" id="IPR050712">
    <property type="entry name" value="NAD(P)H-dep_reductase"/>
</dbReference>
<dbReference type="KEGG" id="pco:PHACADRAFT_84501"/>
<gene>
    <name evidence="2" type="ORF">PHACADRAFT_84501</name>
</gene>
<protein>
    <recommendedName>
        <fullName evidence="1">NADPH-dependent FMN reductase-like domain-containing protein</fullName>
    </recommendedName>
</protein>
<dbReference type="HOGENOM" id="CLU_055322_2_1_1"/>
<dbReference type="STRING" id="650164.K5VDN4"/>
<dbReference type="GO" id="GO:0016491">
    <property type="term" value="F:oxidoreductase activity"/>
    <property type="evidence" value="ECO:0007669"/>
    <property type="project" value="InterPro"/>
</dbReference>
<evidence type="ECO:0000313" key="3">
    <source>
        <dbReference type="Proteomes" id="UP000008370"/>
    </source>
</evidence>
<evidence type="ECO:0000259" key="1">
    <source>
        <dbReference type="Pfam" id="PF03358"/>
    </source>
</evidence>